<evidence type="ECO:0008006" key="3">
    <source>
        <dbReference type="Google" id="ProtNLM"/>
    </source>
</evidence>
<dbReference type="EMBL" id="CP001928">
    <property type="protein sequence ID" value="ADI39141.1"/>
    <property type="molecule type" value="Genomic_DNA"/>
</dbReference>
<dbReference type="STRING" id="716544.wcw_1802"/>
<dbReference type="KEGG" id="wch:wcw_1802"/>
<dbReference type="Proteomes" id="UP000001505">
    <property type="component" value="Chromosome"/>
</dbReference>
<organism evidence="1 2">
    <name type="scientific">Waddlia chondrophila (strain ATCC VR-1470 / WSU 86-1044)</name>
    <dbReference type="NCBI Taxonomy" id="716544"/>
    <lineage>
        <taxon>Bacteria</taxon>
        <taxon>Pseudomonadati</taxon>
        <taxon>Chlamydiota</taxon>
        <taxon>Chlamydiia</taxon>
        <taxon>Parachlamydiales</taxon>
        <taxon>Waddliaceae</taxon>
        <taxon>Waddlia</taxon>
    </lineage>
</organism>
<accession>D6YSU6</accession>
<keyword evidence="2" id="KW-1185">Reference proteome</keyword>
<gene>
    <name evidence="1" type="ordered locus">wcw_1802</name>
</gene>
<proteinExistence type="predicted"/>
<name>D6YSU6_WADCW</name>
<dbReference type="AlphaFoldDB" id="D6YSU6"/>
<dbReference type="HOGENOM" id="CLU_1585800_0_0_0"/>
<dbReference type="PROSITE" id="PS51257">
    <property type="entry name" value="PROKAR_LIPOPROTEIN"/>
    <property type="match status" value="1"/>
</dbReference>
<evidence type="ECO:0000313" key="1">
    <source>
        <dbReference type="EMBL" id="ADI39141.1"/>
    </source>
</evidence>
<protein>
    <recommendedName>
        <fullName evidence="3">Lipoprotein</fullName>
    </recommendedName>
</protein>
<sequence>MKALFILLIALTASCNPLKKMCKEEDPVQQLITNEASIQKKRHGLELVALNIPTDCKYGYYYLHYLSNCQMKIDEVRNLVVDVVESFISKANQSEHFSREITIDDLIVNFGFVEEDGSFHEPPSIAYAYLKNQQIHYCYYDNLFGKFISYEDVKELYQEAKNTAYQDR</sequence>
<evidence type="ECO:0000313" key="2">
    <source>
        <dbReference type="Proteomes" id="UP000001505"/>
    </source>
</evidence>
<reference evidence="1 2" key="1">
    <citation type="journal article" date="2010" name="PLoS ONE">
        <title>The Waddlia genome: a window into chlamydial biology.</title>
        <authorList>
            <person name="Bertelli C."/>
            <person name="Collyn F."/>
            <person name="Croxatto A."/>
            <person name="Ruckert C."/>
            <person name="Polkinghorne A."/>
            <person name="Kebbi-Beghdadi C."/>
            <person name="Goesmann A."/>
            <person name="Vaughan L."/>
            <person name="Greub G."/>
        </authorList>
    </citation>
    <scope>NUCLEOTIDE SEQUENCE [LARGE SCALE GENOMIC DNA]</scope>
    <source>
        <strain evidence="2">ATCC VR-1470 / WSU 86-1044</strain>
    </source>
</reference>
<dbReference type="RefSeq" id="WP_013182843.1">
    <property type="nucleotide sequence ID" value="NC_014225.1"/>
</dbReference>